<dbReference type="AlphaFoldDB" id="A0A383CSQ8"/>
<name>A0A383CSQ8_9ZZZZ</name>
<organism evidence="1">
    <name type="scientific">marine metagenome</name>
    <dbReference type="NCBI Taxonomy" id="408172"/>
    <lineage>
        <taxon>unclassified sequences</taxon>
        <taxon>metagenomes</taxon>
        <taxon>ecological metagenomes</taxon>
    </lineage>
</organism>
<dbReference type="EMBL" id="UINC01211470">
    <property type="protein sequence ID" value="SVE35376.1"/>
    <property type="molecule type" value="Genomic_DNA"/>
</dbReference>
<gene>
    <name evidence="1" type="ORF">METZ01_LOCUS488230</name>
</gene>
<feature type="non-terminal residue" evidence="1">
    <location>
        <position position="1"/>
    </location>
</feature>
<reference evidence="1" key="1">
    <citation type="submission" date="2018-05" db="EMBL/GenBank/DDBJ databases">
        <authorList>
            <person name="Lanie J.A."/>
            <person name="Ng W.-L."/>
            <person name="Kazmierczak K.M."/>
            <person name="Andrzejewski T.M."/>
            <person name="Davidsen T.M."/>
            <person name="Wayne K.J."/>
            <person name="Tettelin H."/>
            <person name="Glass J.I."/>
            <person name="Rusch D."/>
            <person name="Podicherti R."/>
            <person name="Tsui H.-C.T."/>
            <person name="Winkler M.E."/>
        </authorList>
    </citation>
    <scope>NUCLEOTIDE SEQUENCE</scope>
</reference>
<sequence>ILMLQELLENKNIKYMFTHVNEHVINGLIGPSNTYINSLRSFIKFGEWYNFPGHEETTGFDQWAKWNKYEYATSHPLEKAHEDAAELLYEKVKTITQN</sequence>
<accession>A0A383CSQ8</accession>
<proteinExistence type="predicted"/>
<evidence type="ECO:0000313" key="1">
    <source>
        <dbReference type="EMBL" id="SVE35376.1"/>
    </source>
</evidence>
<protein>
    <submittedName>
        <fullName evidence="1">Uncharacterized protein</fullName>
    </submittedName>
</protein>